<dbReference type="Proteomes" id="UP001146120">
    <property type="component" value="Unassembled WGS sequence"/>
</dbReference>
<organism evidence="2 3">
    <name type="scientific">Lagenidium giganteum</name>
    <dbReference type="NCBI Taxonomy" id="4803"/>
    <lineage>
        <taxon>Eukaryota</taxon>
        <taxon>Sar</taxon>
        <taxon>Stramenopiles</taxon>
        <taxon>Oomycota</taxon>
        <taxon>Peronosporomycetes</taxon>
        <taxon>Pythiales</taxon>
        <taxon>Pythiaceae</taxon>
    </lineage>
</organism>
<reference evidence="2" key="1">
    <citation type="submission" date="2022-11" db="EMBL/GenBank/DDBJ databases">
        <authorList>
            <person name="Morgan W.R."/>
            <person name="Tartar A."/>
        </authorList>
    </citation>
    <scope>NUCLEOTIDE SEQUENCE</scope>
    <source>
        <strain evidence="2">ARSEF 373</strain>
    </source>
</reference>
<proteinExistence type="predicted"/>
<name>A0AAV2YLY7_9STRA</name>
<gene>
    <name evidence="2" type="ORF">N0F65_000908</name>
</gene>
<reference evidence="2" key="2">
    <citation type="journal article" date="2023" name="Microbiol Resour">
        <title>Decontamination and Annotation of the Draft Genome Sequence of the Oomycete Lagenidium giganteum ARSEF 373.</title>
        <authorList>
            <person name="Morgan W.R."/>
            <person name="Tartar A."/>
        </authorList>
    </citation>
    <scope>NUCLEOTIDE SEQUENCE</scope>
    <source>
        <strain evidence="2">ARSEF 373</strain>
    </source>
</reference>
<dbReference type="InterPro" id="IPR032269">
    <property type="entry name" value="DUF4833"/>
</dbReference>
<protein>
    <recommendedName>
        <fullName evidence="1">DUF4833 domain-containing protein</fullName>
    </recommendedName>
</protein>
<dbReference type="Pfam" id="PF16117">
    <property type="entry name" value="DUF4833"/>
    <property type="match status" value="1"/>
</dbReference>
<feature type="domain" description="DUF4833" evidence="1">
    <location>
        <begin position="26"/>
        <end position="164"/>
    </location>
</feature>
<dbReference type="AlphaFoldDB" id="A0AAV2YLY7"/>
<evidence type="ECO:0000313" key="3">
    <source>
        <dbReference type="Proteomes" id="UP001146120"/>
    </source>
</evidence>
<comment type="caution">
    <text evidence="2">The sequence shown here is derived from an EMBL/GenBank/DDBJ whole genome shotgun (WGS) entry which is preliminary data.</text>
</comment>
<dbReference type="EMBL" id="DAKRPA010000255">
    <property type="protein sequence ID" value="DAZ94344.1"/>
    <property type="molecule type" value="Genomic_DNA"/>
</dbReference>
<sequence>MSLDFSKVENNPVPLLKEKHDKNLAFVIYRNKNKNVVLYSGKLQADGTLHPSDPLDVYWIMFENNGHPREELNMIERNSAYGASVKPKDGAPGKFEVQLTSLKDRTITLSVENGQVVGRGAINGVENCRLERVFVSSTTSWGMPKVEFIEIHGFDESGKAVMEKKIP</sequence>
<evidence type="ECO:0000313" key="2">
    <source>
        <dbReference type="EMBL" id="DAZ94344.1"/>
    </source>
</evidence>
<accession>A0AAV2YLY7</accession>
<evidence type="ECO:0000259" key="1">
    <source>
        <dbReference type="Pfam" id="PF16117"/>
    </source>
</evidence>
<keyword evidence="3" id="KW-1185">Reference proteome</keyword>